<dbReference type="InterPro" id="IPR028974">
    <property type="entry name" value="TSP_type-3_rpt"/>
</dbReference>
<accession>X0XHR5</accession>
<dbReference type="GO" id="GO:0000272">
    <property type="term" value="P:polysaccharide catabolic process"/>
    <property type="evidence" value="ECO:0007669"/>
    <property type="project" value="InterPro"/>
</dbReference>
<dbReference type="Gene3D" id="4.10.1080.10">
    <property type="entry name" value="TSP type-3 repeat"/>
    <property type="match status" value="1"/>
</dbReference>
<proteinExistence type="predicted"/>
<comment type="caution">
    <text evidence="1">The sequence shown here is derived from an EMBL/GenBank/DDBJ whole genome shotgun (WGS) entry which is preliminary data.</text>
</comment>
<dbReference type="SUPFAM" id="SSF63446">
    <property type="entry name" value="Type I dockerin domain"/>
    <property type="match status" value="1"/>
</dbReference>
<feature type="non-terminal residue" evidence="1">
    <location>
        <position position="1"/>
    </location>
</feature>
<dbReference type="InterPro" id="IPR036439">
    <property type="entry name" value="Dockerin_dom_sf"/>
</dbReference>
<organism evidence="1">
    <name type="scientific">marine sediment metagenome</name>
    <dbReference type="NCBI Taxonomy" id="412755"/>
    <lineage>
        <taxon>unclassified sequences</taxon>
        <taxon>metagenomes</taxon>
        <taxon>ecological metagenomes</taxon>
    </lineage>
</organism>
<reference evidence="1" key="1">
    <citation type="journal article" date="2014" name="Front. Microbiol.">
        <title>High frequency of phylogenetically diverse reductive dehalogenase-homologous genes in deep subseafloor sedimentary metagenomes.</title>
        <authorList>
            <person name="Kawai M."/>
            <person name="Futagami T."/>
            <person name="Toyoda A."/>
            <person name="Takaki Y."/>
            <person name="Nishi S."/>
            <person name="Hori S."/>
            <person name="Arai W."/>
            <person name="Tsubouchi T."/>
            <person name="Morono Y."/>
            <person name="Uchiyama I."/>
            <person name="Ito T."/>
            <person name="Fujiyama A."/>
            <person name="Inagaki F."/>
            <person name="Takami H."/>
        </authorList>
    </citation>
    <scope>NUCLEOTIDE SEQUENCE</scope>
    <source>
        <strain evidence="1">Expedition CK06-06</strain>
    </source>
</reference>
<dbReference type="AlphaFoldDB" id="X0XHR5"/>
<evidence type="ECO:0008006" key="2">
    <source>
        <dbReference type="Google" id="ProtNLM"/>
    </source>
</evidence>
<gene>
    <name evidence="1" type="ORF">S01H1_84518</name>
</gene>
<evidence type="ECO:0000313" key="1">
    <source>
        <dbReference type="EMBL" id="GAG42680.1"/>
    </source>
</evidence>
<name>X0XHR5_9ZZZZ</name>
<protein>
    <recommendedName>
        <fullName evidence="2">Dockerin domain-containing protein</fullName>
    </recommendedName>
</protein>
<dbReference type="EMBL" id="BARS01057726">
    <property type="protein sequence ID" value="GAG42680.1"/>
    <property type="molecule type" value="Genomic_DNA"/>
</dbReference>
<sequence length="90" mass="9932">EVLDPNDNCLYVSNPGQADSDSDGIGDSCECYAANINEVDPVNFEDFAMLATDWLLTVYDLAGDTNRDDSVDLWDLAQLAQHWLSDCTQP</sequence>
<dbReference type="GO" id="GO:0005509">
    <property type="term" value="F:calcium ion binding"/>
    <property type="evidence" value="ECO:0007669"/>
    <property type="project" value="InterPro"/>
</dbReference>